<dbReference type="EMBL" id="MLQQ01000013">
    <property type="protein sequence ID" value="OIJ13798.1"/>
    <property type="molecule type" value="Genomic_DNA"/>
</dbReference>
<dbReference type="Pfam" id="PF07498">
    <property type="entry name" value="Rho_N"/>
    <property type="match status" value="1"/>
</dbReference>
<gene>
    <name evidence="6" type="ORF">BKP35_08440</name>
</gene>
<evidence type="ECO:0000256" key="3">
    <source>
        <dbReference type="PROSITE-ProRule" id="PRU00339"/>
    </source>
</evidence>
<dbReference type="PANTHER" id="PTHR44858">
    <property type="entry name" value="TETRATRICOPEPTIDE REPEAT PROTEIN 6"/>
    <property type="match status" value="1"/>
</dbReference>
<organism evidence="6 7">
    <name type="scientific">Anaerobacillus arseniciselenatis</name>
    <dbReference type="NCBI Taxonomy" id="85682"/>
    <lineage>
        <taxon>Bacteria</taxon>
        <taxon>Bacillati</taxon>
        <taxon>Bacillota</taxon>
        <taxon>Bacilli</taxon>
        <taxon>Bacillales</taxon>
        <taxon>Bacillaceae</taxon>
        <taxon>Anaerobacillus</taxon>
    </lineage>
</organism>
<dbReference type="InterPro" id="IPR036269">
    <property type="entry name" value="Rho_N_sf"/>
</dbReference>
<dbReference type="SUPFAM" id="SSF48452">
    <property type="entry name" value="TPR-like"/>
    <property type="match status" value="2"/>
</dbReference>
<keyword evidence="2 3" id="KW-0802">TPR repeat</keyword>
<keyword evidence="1" id="KW-0677">Repeat</keyword>
<comment type="caution">
    <text evidence="6">The sequence shown here is derived from an EMBL/GenBank/DDBJ whole genome shotgun (WGS) entry which is preliminary data.</text>
</comment>
<dbReference type="SMART" id="SM00028">
    <property type="entry name" value="TPR"/>
    <property type="match status" value="4"/>
</dbReference>
<dbReference type="Pfam" id="PF14559">
    <property type="entry name" value="TPR_19"/>
    <property type="match status" value="1"/>
</dbReference>
<dbReference type="Gene3D" id="1.25.40.10">
    <property type="entry name" value="Tetratricopeptide repeat domain"/>
    <property type="match status" value="2"/>
</dbReference>
<dbReference type="OrthoDB" id="2953887at2"/>
<evidence type="ECO:0000256" key="4">
    <source>
        <dbReference type="SAM" id="MobiDB-lite"/>
    </source>
</evidence>
<dbReference type="InterPro" id="IPR011112">
    <property type="entry name" value="Rho-like_N"/>
</dbReference>
<dbReference type="SUPFAM" id="SSF68912">
    <property type="entry name" value="Rho N-terminal domain-like"/>
    <property type="match status" value="1"/>
</dbReference>
<protein>
    <recommendedName>
        <fullName evidence="5">Rho termination factor-like N-terminal domain-containing protein</fullName>
    </recommendedName>
</protein>
<sequence>MKRNKVKKKKLKKSPLLATQERLKHFQTSQPYKFRQVFENYQKGLQQLNQGDLQSAKNSFEKAISIFEDYIPAQNHLAVIHGILNNFQEGFQKVRKVLTLDDKNIFALTQGAIFLYRLERENEARNYAKKALSAFNEREGHDPYHDYDMLQKLVEMFSVLKEDELLSGLYKEKHAHFAPMSLYRSALALSNEGYIDDAQKAFEKIKVNEPIKEKGEILKNNLLLFSEEKLPIPLLYAEDDLGFEQLMMVSSLYNGSEHEKQAGIEFIRNHHNPWSLQLTRELLKSQRLEDWLKKQLLSVLAEWGEADQPVTVWIEGNWQQISLKPVELSLNEELSSIFAEGKTDLAEGKSEEALLKFNVVRKDSPQFLPVYLQIAEAFLQTNDYSKAETALNEALEIAPLATVFLSFGKYYSAVGDMEKAKQAVDRFDTRELDEIADVYEAISLKIKTSLHASDKEQALQQLQIEKSKFGPVLNDWEDLEKTLMDTIGVDDDTKKESSDKSAEEVEKGVHPSKEVVESEEVNSGDNSLQENLQTYTKDKLVALAKSCKIRGYSKLNKKDLIELIVSQLTENEAWKNLSSSEENLETISETELTQLVTKKLAEL</sequence>
<feature type="domain" description="Rho termination factor-like N-terminal" evidence="5">
    <location>
        <begin position="531"/>
        <end position="573"/>
    </location>
</feature>
<feature type="repeat" description="TPR" evidence="3">
    <location>
        <begin position="368"/>
        <end position="401"/>
    </location>
</feature>
<dbReference type="InterPro" id="IPR050498">
    <property type="entry name" value="Ycf3"/>
</dbReference>
<proteinExistence type="predicted"/>
<evidence type="ECO:0000256" key="1">
    <source>
        <dbReference type="ARBA" id="ARBA00022737"/>
    </source>
</evidence>
<evidence type="ECO:0000313" key="6">
    <source>
        <dbReference type="EMBL" id="OIJ13798.1"/>
    </source>
</evidence>
<dbReference type="PANTHER" id="PTHR44858:SF1">
    <property type="entry name" value="UDP-N-ACETYLGLUCOSAMINE--PEPTIDE N-ACETYLGLUCOSAMINYLTRANSFERASE SPINDLY-RELATED"/>
    <property type="match status" value="1"/>
</dbReference>
<dbReference type="RefSeq" id="WP_071312908.1">
    <property type="nucleotide sequence ID" value="NZ_MLQQ01000013.1"/>
</dbReference>
<dbReference type="AlphaFoldDB" id="A0A1S2LMP0"/>
<dbReference type="SMART" id="SM00959">
    <property type="entry name" value="Rho_N"/>
    <property type="match status" value="1"/>
</dbReference>
<keyword evidence="7" id="KW-1185">Reference proteome</keyword>
<reference evidence="6 7" key="1">
    <citation type="submission" date="2016-10" db="EMBL/GenBank/DDBJ databases">
        <title>Draft genome sequences of four alkaliphilic bacteria belonging to the Anaerobacillus genus.</title>
        <authorList>
            <person name="Bassil N.M."/>
            <person name="Lloyd J.R."/>
        </authorList>
    </citation>
    <scope>NUCLEOTIDE SEQUENCE [LARGE SCALE GENOMIC DNA]</scope>
    <source>
        <strain evidence="6 7">DSM 15340</strain>
    </source>
</reference>
<dbReference type="InterPro" id="IPR019734">
    <property type="entry name" value="TPR_rpt"/>
</dbReference>
<evidence type="ECO:0000259" key="5">
    <source>
        <dbReference type="SMART" id="SM00959"/>
    </source>
</evidence>
<evidence type="ECO:0000256" key="2">
    <source>
        <dbReference type="ARBA" id="ARBA00022803"/>
    </source>
</evidence>
<feature type="compositionally biased region" description="Basic and acidic residues" evidence="4">
    <location>
        <begin position="491"/>
        <end position="516"/>
    </location>
</feature>
<name>A0A1S2LMP0_9BACI</name>
<dbReference type="Proteomes" id="UP000180098">
    <property type="component" value="Unassembled WGS sequence"/>
</dbReference>
<accession>A0A1S2LMP0</accession>
<evidence type="ECO:0000313" key="7">
    <source>
        <dbReference type="Proteomes" id="UP000180098"/>
    </source>
</evidence>
<feature type="region of interest" description="Disordered" evidence="4">
    <location>
        <begin position="487"/>
        <end position="529"/>
    </location>
</feature>
<dbReference type="InterPro" id="IPR011990">
    <property type="entry name" value="TPR-like_helical_dom_sf"/>
</dbReference>
<dbReference type="PROSITE" id="PS50005">
    <property type="entry name" value="TPR"/>
    <property type="match status" value="1"/>
</dbReference>
<dbReference type="Pfam" id="PF13181">
    <property type="entry name" value="TPR_8"/>
    <property type="match status" value="1"/>
</dbReference>
<dbReference type="GO" id="GO:0006353">
    <property type="term" value="P:DNA-templated transcription termination"/>
    <property type="evidence" value="ECO:0007669"/>
    <property type="project" value="InterPro"/>
</dbReference>